<feature type="compositionally biased region" description="Low complexity" evidence="5">
    <location>
        <begin position="350"/>
        <end position="368"/>
    </location>
</feature>
<dbReference type="STRING" id="2018661.A0A2A2KFT8"/>
<keyword evidence="7" id="KW-1185">Reference proteome</keyword>
<dbReference type="AlphaFoldDB" id="A0A2A2KFT8"/>
<sequence>MRKERRNVVWTVSSRYTYLGSPLSAASSSLSSCACTCWDRDRIKSKSSNNHGTQTASCLDLAELYADTLNDSGVAPSKKIFDNIQQLLKLLPSSLNALNEVSSSSECSASAEGQTDSKDLRKKFISTVIKWSQKVATKSREKKRGIAELHYILAKKFEAEGDFNAARVHYLLSEQPEEFGQFLIDSTSTDHSDPDELSPDVLVAHAVLQLLCLHRVKTASSLLQYFASRHPSIRAAQPPYENPLLNFLHHLIITIPKRNTAAYLTLVEKYIGSLEAHPSFKAYVDKIGQIFFGVPPPAGQGMGLLGNLFKGLLSEEKKEEEVFSDSDMDEPVRNVEMDEEGYATAEDEMNPAVPRQRQAQRAGRQVNAPVRPQMQQHDDDLD</sequence>
<dbReference type="EMBL" id="LIAE01008711">
    <property type="protein sequence ID" value="PAV72719.1"/>
    <property type="molecule type" value="Genomic_DNA"/>
</dbReference>
<comment type="caution">
    <text evidence="6">The sequence shown here is derived from an EMBL/GenBank/DDBJ whole genome shotgun (WGS) entry which is preliminary data.</text>
</comment>
<comment type="similarity">
    <text evidence="2">Belongs to the GET4 family.</text>
</comment>
<evidence type="ECO:0000256" key="4">
    <source>
        <dbReference type="ARBA" id="ARBA00022490"/>
    </source>
</evidence>
<feature type="region of interest" description="Disordered" evidence="5">
    <location>
        <begin position="338"/>
        <end position="382"/>
    </location>
</feature>
<dbReference type="Proteomes" id="UP000218231">
    <property type="component" value="Unassembled WGS sequence"/>
</dbReference>
<dbReference type="GO" id="GO:0045048">
    <property type="term" value="P:protein insertion into ER membrane"/>
    <property type="evidence" value="ECO:0007669"/>
    <property type="project" value="InterPro"/>
</dbReference>
<dbReference type="PROSITE" id="PS51257">
    <property type="entry name" value="PROKAR_LIPOPROTEIN"/>
    <property type="match status" value="1"/>
</dbReference>
<dbReference type="InterPro" id="IPR011990">
    <property type="entry name" value="TPR-like_helical_dom_sf"/>
</dbReference>
<dbReference type="GO" id="GO:0071818">
    <property type="term" value="C:BAT3 complex"/>
    <property type="evidence" value="ECO:0007669"/>
    <property type="project" value="TreeGrafter"/>
</dbReference>
<dbReference type="PANTHER" id="PTHR12875">
    <property type="entry name" value="GOLGI TO ER TRAFFIC PROTEIN 4 HOMOLOG"/>
    <property type="match status" value="1"/>
</dbReference>
<organism evidence="6 7">
    <name type="scientific">Diploscapter pachys</name>
    <dbReference type="NCBI Taxonomy" id="2018661"/>
    <lineage>
        <taxon>Eukaryota</taxon>
        <taxon>Metazoa</taxon>
        <taxon>Ecdysozoa</taxon>
        <taxon>Nematoda</taxon>
        <taxon>Chromadorea</taxon>
        <taxon>Rhabditida</taxon>
        <taxon>Rhabditina</taxon>
        <taxon>Rhabditomorpha</taxon>
        <taxon>Rhabditoidea</taxon>
        <taxon>Rhabditidae</taxon>
        <taxon>Diploscapter</taxon>
    </lineage>
</organism>
<name>A0A2A2KFT8_9BILA</name>
<dbReference type="InterPro" id="IPR007317">
    <property type="entry name" value="GET4"/>
</dbReference>
<evidence type="ECO:0000256" key="5">
    <source>
        <dbReference type="SAM" id="MobiDB-lite"/>
    </source>
</evidence>
<evidence type="ECO:0000313" key="6">
    <source>
        <dbReference type="EMBL" id="PAV72719.1"/>
    </source>
</evidence>
<evidence type="ECO:0000256" key="1">
    <source>
        <dbReference type="ARBA" id="ARBA00004514"/>
    </source>
</evidence>
<dbReference type="FunFam" id="1.25.40.10:FF:000060">
    <property type="entry name" value="Golgi to ER traffic protein 4 homolog"/>
    <property type="match status" value="1"/>
</dbReference>
<reference evidence="6 7" key="1">
    <citation type="journal article" date="2017" name="Curr. Biol.">
        <title>Genome architecture and evolution of a unichromosomal asexual nematode.</title>
        <authorList>
            <person name="Fradin H."/>
            <person name="Zegar C."/>
            <person name="Gutwein M."/>
            <person name="Lucas J."/>
            <person name="Kovtun M."/>
            <person name="Corcoran D."/>
            <person name="Baugh L.R."/>
            <person name="Kiontke K."/>
            <person name="Gunsalus K."/>
            <person name="Fitch D.H."/>
            <person name="Piano F."/>
        </authorList>
    </citation>
    <scope>NUCLEOTIDE SEQUENCE [LARGE SCALE GENOMIC DNA]</scope>
    <source>
        <strain evidence="6">PF1309</strain>
    </source>
</reference>
<dbReference type="OrthoDB" id="10252405at2759"/>
<dbReference type="Pfam" id="PF04190">
    <property type="entry name" value="GET4"/>
    <property type="match status" value="1"/>
</dbReference>
<proteinExistence type="inferred from homology"/>
<evidence type="ECO:0000256" key="3">
    <source>
        <dbReference type="ARBA" id="ARBA00022448"/>
    </source>
</evidence>
<keyword evidence="3" id="KW-0813">Transport</keyword>
<evidence type="ECO:0000313" key="7">
    <source>
        <dbReference type="Proteomes" id="UP000218231"/>
    </source>
</evidence>
<keyword evidence="4" id="KW-0963">Cytoplasm</keyword>
<comment type="subcellular location">
    <subcellularLocation>
        <location evidence="1">Cytoplasm</location>
        <location evidence="1">Cytosol</location>
    </subcellularLocation>
</comment>
<accession>A0A2A2KFT8</accession>
<gene>
    <name evidence="6" type="ORF">WR25_18703</name>
</gene>
<dbReference type="PANTHER" id="PTHR12875:SF0">
    <property type="entry name" value="GOLGI TO ER TRAFFIC PROTEIN 4 HOMOLOG"/>
    <property type="match status" value="1"/>
</dbReference>
<feature type="compositionally biased region" description="Acidic residues" evidence="5">
    <location>
        <begin position="338"/>
        <end position="349"/>
    </location>
</feature>
<evidence type="ECO:0000256" key="2">
    <source>
        <dbReference type="ARBA" id="ARBA00005351"/>
    </source>
</evidence>
<dbReference type="Gene3D" id="1.25.40.10">
    <property type="entry name" value="Tetratricopeptide repeat domain"/>
    <property type="match status" value="1"/>
</dbReference>
<protein>
    <submittedName>
        <fullName evidence="6">Uncharacterized protein</fullName>
    </submittedName>
</protein>